<evidence type="ECO:0000256" key="1">
    <source>
        <dbReference type="SAM" id="MobiDB-lite"/>
    </source>
</evidence>
<feature type="compositionally biased region" description="Low complexity" evidence="1">
    <location>
        <begin position="336"/>
        <end position="358"/>
    </location>
</feature>
<reference evidence="3 4" key="1">
    <citation type="journal article" date="2021" name="Sci. Rep.">
        <title>Genome sequencing of the multicellular alga Astrephomene provides insights into convergent evolution of germ-soma differentiation.</title>
        <authorList>
            <person name="Yamashita S."/>
            <person name="Yamamoto K."/>
            <person name="Matsuzaki R."/>
            <person name="Suzuki S."/>
            <person name="Yamaguchi H."/>
            <person name="Hirooka S."/>
            <person name="Minakuchi Y."/>
            <person name="Miyagishima S."/>
            <person name="Kawachi M."/>
            <person name="Toyoda A."/>
            <person name="Nozaki H."/>
        </authorList>
    </citation>
    <scope>NUCLEOTIDE SEQUENCE [LARGE SCALE GENOMIC DNA]</scope>
    <source>
        <strain evidence="3 4">NIES-4017</strain>
    </source>
</reference>
<feature type="compositionally biased region" description="Pro residues" evidence="1">
    <location>
        <begin position="289"/>
        <end position="303"/>
    </location>
</feature>
<dbReference type="InterPro" id="IPR036457">
    <property type="entry name" value="PPM-type-like_dom_sf"/>
</dbReference>
<gene>
    <name evidence="3" type="ORF">Agub_g2647</name>
</gene>
<dbReference type="GO" id="GO:0004722">
    <property type="term" value="F:protein serine/threonine phosphatase activity"/>
    <property type="evidence" value="ECO:0007669"/>
    <property type="project" value="InterPro"/>
</dbReference>
<evidence type="ECO:0000313" key="3">
    <source>
        <dbReference type="EMBL" id="GFR41866.1"/>
    </source>
</evidence>
<dbReference type="Pfam" id="PF00481">
    <property type="entry name" value="PP2C"/>
    <property type="match status" value="1"/>
</dbReference>
<dbReference type="SMART" id="SM00332">
    <property type="entry name" value="PP2Cc"/>
    <property type="match status" value="1"/>
</dbReference>
<dbReference type="PANTHER" id="PTHR13832">
    <property type="entry name" value="PROTEIN PHOSPHATASE 2C"/>
    <property type="match status" value="1"/>
</dbReference>
<dbReference type="EMBL" id="BMAR01000002">
    <property type="protein sequence ID" value="GFR41866.1"/>
    <property type="molecule type" value="Genomic_DNA"/>
</dbReference>
<dbReference type="Gene3D" id="3.60.40.10">
    <property type="entry name" value="PPM-type phosphatase domain"/>
    <property type="match status" value="2"/>
</dbReference>
<dbReference type="PROSITE" id="PS51746">
    <property type="entry name" value="PPM_2"/>
    <property type="match status" value="1"/>
</dbReference>
<dbReference type="SMART" id="SM00331">
    <property type="entry name" value="PP2C_SIG"/>
    <property type="match status" value="1"/>
</dbReference>
<dbReference type="InterPro" id="IPR015655">
    <property type="entry name" value="PP2C"/>
</dbReference>
<feature type="domain" description="PPM-type phosphatase" evidence="2">
    <location>
        <begin position="134"/>
        <end position="560"/>
    </location>
</feature>
<accession>A0AAD3DL35</accession>
<name>A0AAD3DL35_9CHLO</name>
<dbReference type="AlphaFoldDB" id="A0AAD3DL35"/>
<dbReference type="InterPro" id="IPR001932">
    <property type="entry name" value="PPM-type_phosphatase-like_dom"/>
</dbReference>
<comment type="caution">
    <text evidence="3">The sequence shown here is derived from an EMBL/GenBank/DDBJ whole genome shotgun (WGS) entry which is preliminary data.</text>
</comment>
<dbReference type="SUPFAM" id="SSF81606">
    <property type="entry name" value="PP2C-like"/>
    <property type="match status" value="1"/>
</dbReference>
<feature type="region of interest" description="Disordered" evidence="1">
    <location>
        <begin position="229"/>
        <end position="358"/>
    </location>
</feature>
<feature type="compositionally biased region" description="Basic residues" evidence="1">
    <location>
        <begin position="314"/>
        <end position="335"/>
    </location>
</feature>
<organism evidence="3 4">
    <name type="scientific">Astrephomene gubernaculifera</name>
    <dbReference type="NCBI Taxonomy" id="47775"/>
    <lineage>
        <taxon>Eukaryota</taxon>
        <taxon>Viridiplantae</taxon>
        <taxon>Chlorophyta</taxon>
        <taxon>core chlorophytes</taxon>
        <taxon>Chlorophyceae</taxon>
        <taxon>CS clade</taxon>
        <taxon>Chlamydomonadales</taxon>
        <taxon>Astrephomenaceae</taxon>
        <taxon>Astrephomene</taxon>
    </lineage>
</organism>
<protein>
    <recommendedName>
        <fullName evidence="2">PPM-type phosphatase domain-containing protein</fullName>
    </recommendedName>
</protein>
<dbReference type="CDD" id="cd00143">
    <property type="entry name" value="PP2Cc"/>
    <property type="match status" value="1"/>
</dbReference>
<dbReference type="Proteomes" id="UP001054857">
    <property type="component" value="Unassembled WGS sequence"/>
</dbReference>
<keyword evidence="4" id="KW-1185">Reference proteome</keyword>
<sequence length="592" mass="59554">MSLIPMKHFDVSDSRLVERATCPVHCSRAFWQAPLRSRTASSNFVKATAMATVGSSLPTALCGRPIFLQANFVPGPLATYQGSAQITGLLKEASQDYFLAANDITVDSGVCCVGPAGAANCDAFRLSSTNNGPSSDVASVAGCSRPCRSTGIVSSPAATGTPSIVVTGVFDGHGGHTSARYAQEAILSHIVNDKQLHRSLGSGDEQATCAALKAAFRKVDGDLLALAAAPDTSSHPSSSPASSSPASSQHTSSSPSSSCSSPHASSPSSSPPLSSASSSSASHHHPPTASSPPPSPSTSPHPAAPSCSTPTPPQHHHTRHAPTPHPHHSSRHHHASSCTSSSSISRSPSSSPLSSCCGAPSSPSPTSSPCSPCSAPHDGTTALVTVQLGGLLAVANAGDSRAVLCRGGQALRLSRDHTPACRSERERVEAAGGQVVVARGAPRVVVPLPGSRDVMQALSVTRSLGDPDFKATGLVICEPDVALVPLQPGADSFLIAASDGLWGRVGDQQAVDCVAGVLAEFASMSSSHRPSAAKEAARRLLRLALDCGSVDDVTVVVSVFAWEGGQGAAGAEGAAAGAAGAAAGAAAQAGVR</sequence>
<evidence type="ECO:0000313" key="4">
    <source>
        <dbReference type="Proteomes" id="UP001054857"/>
    </source>
</evidence>
<proteinExistence type="predicted"/>
<evidence type="ECO:0000259" key="2">
    <source>
        <dbReference type="PROSITE" id="PS51746"/>
    </source>
</evidence>
<feature type="compositionally biased region" description="Low complexity" evidence="1">
    <location>
        <begin position="229"/>
        <end position="281"/>
    </location>
</feature>
<dbReference type="PANTHER" id="PTHR13832:SF840">
    <property type="entry name" value="PROTEIN PHOSPHATASE 2C 60-RELATED"/>
    <property type="match status" value="1"/>
</dbReference>